<feature type="compositionally biased region" description="Low complexity" evidence="7">
    <location>
        <begin position="43"/>
        <end position="66"/>
    </location>
</feature>
<keyword evidence="3 8" id="KW-0812">Transmembrane</keyword>
<feature type="transmembrane region" description="Helical" evidence="8">
    <location>
        <begin position="314"/>
        <end position="331"/>
    </location>
</feature>
<name>A0A830HLP1_9CHLO</name>
<comment type="similarity">
    <text evidence="2">Belongs to the TMEM161 family.</text>
</comment>
<gene>
    <name evidence="9" type="ORF">PPROV_000683600</name>
</gene>
<dbReference type="AlphaFoldDB" id="A0A830HLP1"/>
<comment type="caution">
    <text evidence="9">The sequence shown here is derived from an EMBL/GenBank/DDBJ whole genome shotgun (WGS) entry which is preliminary data.</text>
</comment>
<dbReference type="InterPro" id="IPR019395">
    <property type="entry name" value="Transmembrane_161A/B"/>
</dbReference>
<evidence type="ECO:0000313" key="9">
    <source>
        <dbReference type="EMBL" id="GHP08094.1"/>
    </source>
</evidence>
<evidence type="ECO:0000256" key="1">
    <source>
        <dbReference type="ARBA" id="ARBA00004141"/>
    </source>
</evidence>
<dbReference type="PANTHER" id="PTHR13624">
    <property type="entry name" value="RE42071P"/>
    <property type="match status" value="1"/>
</dbReference>
<keyword evidence="5 8" id="KW-0472">Membrane</keyword>
<reference evidence="9" key="1">
    <citation type="submission" date="2020-10" db="EMBL/GenBank/DDBJ databases">
        <title>Unveiling of a novel bifunctional photoreceptor, Dualchrome1, isolated from a cosmopolitan green alga.</title>
        <authorList>
            <person name="Suzuki S."/>
            <person name="Kawachi M."/>
        </authorList>
    </citation>
    <scope>NUCLEOTIDE SEQUENCE</scope>
    <source>
        <strain evidence="9">NIES 2893</strain>
    </source>
</reference>
<feature type="transmembrane region" description="Helical" evidence="8">
    <location>
        <begin position="261"/>
        <end position="279"/>
    </location>
</feature>
<feature type="transmembrane region" description="Helical" evidence="8">
    <location>
        <begin position="459"/>
        <end position="481"/>
    </location>
</feature>
<keyword evidence="4 8" id="KW-1133">Transmembrane helix</keyword>
<dbReference type="GO" id="GO:0016020">
    <property type="term" value="C:membrane"/>
    <property type="evidence" value="ECO:0007669"/>
    <property type="project" value="UniProtKB-SubCell"/>
</dbReference>
<feature type="transmembrane region" description="Helical" evidence="8">
    <location>
        <begin position="158"/>
        <end position="179"/>
    </location>
</feature>
<dbReference type="EMBL" id="BNJQ01000019">
    <property type="protein sequence ID" value="GHP08094.1"/>
    <property type="molecule type" value="Genomic_DNA"/>
</dbReference>
<protein>
    <submittedName>
        <fullName evidence="9">Uncharacterized protein</fullName>
    </submittedName>
</protein>
<evidence type="ECO:0000256" key="3">
    <source>
        <dbReference type="ARBA" id="ARBA00022692"/>
    </source>
</evidence>
<keyword evidence="10" id="KW-1185">Reference proteome</keyword>
<sequence length="488" mass="52095">MIMDVSFGVYSLLLYCICLTLSRSSVLFRLLISSQVLTYHPFSSSDSNPGSSGGDKSNASSSADDGTSLSQSQSQHRLNARQRRRAVSHLVEDMAASQKLAVSPMTTAKFNRMPFAVEFEQCTMMLLVCVVNAILETTLAKAAEIGAIPKHLYRRNVLAAPSAMLSAGFACYALARTSLKHRTLTPSIERYVAAAVACAVFPIVLVSLTLVGDNNGTWVDVPLHDAAQTIETFACARARASSLYAPDAKCPSGFGLPLVRTVLSCSCAAVAASTLAAALRCAQTYHSCLHPPHWLQRAGTGVNVGATADVRRRAVLNIWLLSPLPAVLLYIPPLLDALPSNVASTAQMQALALAFAAVAQLVAVPTLLQANADKSFHRWYELKHGGEEEYKDLLKRMGADKDAKKKGEAKAAIMDAILESLDRLFGKVAVQATAPALIFVGAGALMSADAELGAVYRTFGGFVGSFACAWWFLVNAGAIWLRNTGLIL</sequence>
<evidence type="ECO:0000313" key="10">
    <source>
        <dbReference type="Proteomes" id="UP000660262"/>
    </source>
</evidence>
<comment type="subcellular location">
    <subcellularLocation>
        <location evidence="1">Membrane</location>
        <topology evidence="1">Multi-pass membrane protein</topology>
    </subcellularLocation>
</comment>
<evidence type="ECO:0000256" key="2">
    <source>
        <dbReference type="ARBA" id="ARBA00009706"/>
    </source>
</evidence>
<feature type="transmembrane region" description="Helical" evidence="8">
    <location>
        <begin position="191"/>
        <end position="211"/>
    </location>
</feature>
<accession>A0A830HLP1</accession>
<feature type="transmembrane region" description="Helical" evidence="8">
    <location>
        <begin position="351"/>
        <end position="368"/>
    </location>
</feature>
<proteinExistence type="inferred from homology"/>
<evidence type="ECO:0000256" key="5">
    <source>
        <dbReference type="ARBA" id="ARBA00023136"/>
    </source>
</evidence>
<evidence type="ECO:0000256" key="8">
    <source>
        <dbReference type="SAM" id="Phobius"/>
    </source>
</evidence>
<feature type="transmembrane region" description="Helical" evidence="8">
    <location>
        <begin position="12"/>
        <end position="32"/>
    </location>
</feature>
<keyword evidence="6" id="KW-0325">Glycoprotein</keyword>
<evidence type="ECO:0000256" key="6">
    <source>
        <dbReference type="ARBA" id="ARBA00023180"/>
    </source>
</evidence>
<organism evidence="9 10">
    <name type="scientific">Pycnococcus provasolii</name>
    <dbReference type="NCBI Taxonomy" id="41880"/>
    <lineage>
        <taxon>Eukaryota</taxon>
        <taxon>Viridiplantae</taxon>
        <taxon>Chlorophyta</taxon>
        <taxon>Pseudoscourfieldiophyceae</taxon>
        <taxon>Pseudoscourfieldiales</taxon>
        <taxon>Pycnococcaceae</taxon>
        <taxon>Pycnococcus</taxon>
    </lineage>
</organism>
<feature type="compositionally biased region" description="Polar residues" evidence="7">
    <location>
        <begin position="67"/>
        <end position="77"/>
    </location>
</feature>
<feature type="transmembrane region" description="Helical" evidence="8">
    <location>
        <begin position="424"/>
        <end position="447"/>
    </location>
</feature>
<evidence type="ECO:0000256" key="7">
    <source>
        <dbReference type="SAM" id="MobiDB-lite"/>
    </source>
</evidence>
<dbReference type="Proteomes" id="UP000660262">
    <property type="component" value="Unassembled WGS sequence"/>
</dbReference>
<evidence type="ECO:0000256" key="4">
    <source>
        <dbReference type="ARBA" id="ARBA00022989"/>
    </source>
</evidence>
<dbReference type="PANTHER" id="PTHR13624:SF6">
    <property type="entry name" value="EMEI"/>
    <property type="match status" value="1"/>
</dbReference>
<feature type="region of interest" description="Disordered" evidence="7">
    <location>
        <begin position="42"/>
        <end position="78"/>
    </location>
</feature>